<feature type="signal peptide" evidence="3">
    <location>
        <begin position="1"/>
        <end position="19"/>
    </location>
</feature>
<gene>
    <name evidence="5" type="ORF">LTR09_009110</name>
</gene>
<dbReference type="PANTHER" id="PTHR42091:SF1">
    <property type="entry name" value="CONSERVED GLYCINE-RICH PROTEIN (AFU_ORTHOLOGUE AFUA_7G02440)"/>
    <property type="match status" value="1"/>
</dbReference>
<keyword evidence="3" id="KW-0732">Signal</keyword>
<evidence type="ECO:0000259" key="4">
    <source>
        <dbReference type="Pfam" id="PF24866"/>
    </source>
</evidence>
<evidence type="ECO:0000313" key="5">
    <source>
        <dbReference type="EMBL" id="KAK3049688.1"/>
    </source>
</evidence>
<dbReference type="Proteomes" id="UP001271007">
    <property type="component" value="Unassembled WGS sequence"/>
</dbReference>
<dbReference type="InterPro" id="IPR056634">
    <property type="entry name" value="DUF7732"/>
</dbReference>
<keyword evidence="2" id="KW-0812">Transmembrane</keyword>
<evidence type="ECO:0000313" key="6">
    <source>
        <dbReference type="Proteomes" id="UP001271007"/>
    </source>
</evidence>
<feature type="compositionally biased region" description="Gly residues" evidence="1">
    <location>
        <begin position="41"/>
        <end position="60"/>
    </location>
</feature>
<feature type="region of interest" description="Disordered" evidence="1">
    <location>
        <begin position="37"/>
        <end position="68"/>
    </location>
</feature>
<reference evidence="5" key="1">
    <citation type="submission" date="2023-04" db="EMBL/GenBank/DDBJ databases">
        <title>Black Yeasts Isolated from many extreme environments.</title>
        <authorList>
            <person name="Coleine C."/>
            <person name="Stajich J.E."/>
            <person name="Selbmann L."/>
        </authorList>
    </citation>
    <scope>NUCLEOTIDE SEQUENCE</scope>
    <source>
        <strain evidence="5">CCFEE 5312</strain>
    </source>
</reference>
<evidence type="ECO:0000256" key="3">
    <source>
        <dbReference type="SAM" id="SignalP"/>
    </source>
</evidence>
<dbReference type="EMBL" id="JAWDJX010000038">
    <property type="protein sequence ID" value="KAK3049688.1"/>
    <property type="molecule type" value="Genomic_DNA"/>
</dbReference>
<feature type="transmembrane region" description="Helical" evidence="2">
    <location>
        <begin position="95"/>
        <end position="118"/>
    </location>
</feature>
<comment type="caution">
    <text evidence="5">The sequence shown here is derived from an EMBL/GenBank/DDBJ whole genome shotgun (WGS) entry which is preliminary data.</text>
</comment>
<sequence>MKLSQAIFFLLAFVTSIHAFALPDAFDATDKLSDLWKRRGGGGGRGGGSSGGGSSRGGGSSSSSSGPAPRSYAGGSYYGGGAATPYRSGGRSPAGVAPVFLGVGALAIFPGIWLYGAYAYSYPGYYHYHNNTSNQNESRQMECLCGRYQECGCDAKNETDYLTDVANNQSIARVADVDGQQKLVINGTLPNGTSTTSAGTSYGQNLAEMSGYWVAAGIVVYAVWFI</sequence>
<feature type="chain" id="PRO_5042509740" description="DUF7732 domain-containing protein" evidence="3">
    <location>
        <begin position="20"/>
        <end position="226"/>
    </location>
</feature>
<evidence type="ECO:0000256" key="1">
    <source>
        <dbReference type="SAM" id="MobiDB-lite"/>
    </source>
</evidence>
<feature type="domain" description="DUF7732" evidence="4">
    <location>
        <begin position="77"/>
        <end position="193"/>
    </location>
</feature>
<name>A0AAJ0D9F9_9PEZI</name>
<dbReference type="Pfam" id="PF24866">
    <property type="entry name" value="DUF7732"/>
    <property type="match status" value="1"/>
</dbReference>
<protein>
    <recommendedName>
        <fullName evidence="4">DUF7732 domain-containing protein</fullName>
    </recommendedName>
</protein>
<accession>A0AAJ0D9F9</accession>
<dbReference type="AlphaFoldDB" id="A0AAJ0D9F9"/>
<keyword evidence="2" id="KW-1133">Transmembrane helix</keyword>
<keyword evidence="2" id="KW-0472">Membrane</keyword>
<dbReference type="PANTHER" id="PTHR42091">
    <property type="entry name" value="CONSERVED GLYCINE-RICH PROTEIN (AFU_ORTHOLOGUE AFUA_7G02440)"/>
    <property type="match status" value="1"/>
</dbReference>
<organism evidence="5 6">
    <name type="scientific">Extremus antarcticus</name>
    <dbReference type="NCBI Taxonomy" id="702011"/>
    <lineage>
        <taxon>Eukaryota</taxon>
        <taxon>Fungi</taxon>
        <taxon>Dikarya</taxon>
        <taxon>Ascomycota</taxon>
        <taxon>Pezizomycotina</taxon>
        <taxon>Dothideomycetes</taxon>
        <taxon>Dothideomycetidae</taxon>
        <taxon>Mycosphaerellales</taxon>
        <taxon>Extremaceae</taxon>
        <taxon>Extremus</taxon>
    </lineage>
</organism>
<proteinExistence type="predicted"/>
<keyword evidence="6" id="KW-1185">Reference proteome</keyword>
<evidence type="ECO:0000256" key="2">
    <source>
        <dbReference type="SAM" id="Phobius"/>
    </source>
</evidence>